<keyword evidence="2" id="KW-1185">Reference proteome</keyword>
<dbReference type="PANTHER" id="PTHR33103:SF19">
    <property type="entry name" value="OS09G0544700 PROTEIN"/>
    <property type="match status" value="1"/>
</dbReference>
<reference evidence="1 2" key="1">
    <citation type="submission" date="2019-12" db="EMBL/GenBank/DDBJ databases">
        <authorList>
            <person name="Alioto T."/>
            <person name="Alioto T."/>
            <person name="Gomez Garrido J."/>
        </authorList>
    </citation>
    <scope>NUCLEOTIDE SEQUENCE [LARGE SCALE GENOMIC DNA]</scope>
</reference>
<dbReference type="EMBL" id="CACTIH010000101">
    <property type="protein sequence ID" value="CAA2953857.1"/>
    <property type="molecule type" value="Genomic_DNA"/>
</dbReference>
<dbReference type="OrthoDB" id="2014278at2759"/>
<name>A0A8S0PR25_OLEEU</name>
<comment type="caution">
    <text evidence="1">The sequence shown here is derived from an EMBL/GenBank/DDBJ whole genome shotgun (WGS) entry which is preliminary data.</text>
</comment>
<organism evidence="1 2">
    <name type="scientific">Olea europaea subsp. europaea</name>
    <dbReference type="NCBI Taxonomy" id="158383"/>
    <lineage>
        <taxon>Eukaryota</taxon>
        <taxon>Viridiplantae</taxon>
        <taxon>Streptophyta</taxon>
        <taxon>Embryophyta</taxon>
        <taxon>Tracheophyta</taxon>
        <taxon>Spermatophyta</taxon>
        <taxon>Magnoliopsida</taxon>
        <taxon>eudicotyledons</taxon>
        <taxon>Gunneridae</taxon>
        <taxon>Pentapetalae</taxon>
        <taxon>asterids</taxon>
        <taxon>lamiids</taxon>
        <taxon>Lamiales</taxon>
        <taxon>Oleaceae</taxon>
        <taxon>Oleeae</taxon>
        <taxon>Olea</taxon>
    </lineage>
</organism>
<dbReference type="Gramene" id="OE9A120233T1">
    <property type="protein sequence ID" value="OE9A120233C1"/>
    <property type="gene ID" value="OE9A120233"/>
</dbReference>
<accession>A0A8S0PR25</accession>
<gene>
    <name evidence="1" type="ORF">OLEA9_A120233</name>
</gene>
<dbReference type="Proteomes" id="UP000594638">
    <property type="component" value="Unassembled WGS sequence"/>
</dbReference>
<dbReference type="PANTHER" id="PTHR33103">
    <property type="entry name" value="OS01G0153900 PROTEIN"/>
    <property type="match status" value="1"/>
</dbReference>
<dbReference type="AlphaFoldDB" id="A0A8S0PR25"/>
<proteinExistence type="predicted"/>
<evidence type="ECO:0000313" key="2">
    <source>
        <dbReference type="Proteomes" id="UP000594638"/>
    </source>
</evidence>
<evidence type="ECO:0000313" key="1">
    <source>
        <dbReference type="EMBL" id="CAA2953857.1"/>
    </source>
</evidence>
<protein>
    <recommendedName>
        <fullName evidence="3">DUF674 domain-containing protein</fullName>
    </recommendedName>
</protein>
<evidence type="ECO:0008006" key="3">
    <source>
        <dbReference type="Google" id="ProtNLM"/>
    </source>
</evidence>
<dbReference type="Pfam" id="PF05056">
    <property type="entry name" value="DUF674"/>
    <property type="match status" value="1"/>
</dbReference>
<dbReference type="InterPro" id="IPR007750">
    <property type="entry name" value="DUF674"/>
</dbReference>
<sequence length="241" mass="26757">MAESKVRLKLLIDTKSKRVLFAEAGKDFVDFIFHVLALPLATVIRLLGKQEMVGCLGNLYDSVENLSDSYIQVGQNKNILLKPMPPTSVPLLLLNDKPTRKIFYRCGNCYSSSNNVTDDPTAACPNCNHLMNRTLNYVAPPGSVNKGSNEGKGFVKDVVTYMVMDDLMVKPISNISSIALLNKFNVKELAALQEKEVNFGLNEGLKLLKASLHTNDVLTTVFLNGEEIKNVTTSRKRVRKH</sequence>